<gene>
    <name evidence="9" type="ORF">K7B09_09770</name>
</gene>
<evidence type="ECO:0000256" key="6">
    <source>
        <dbReference type="RuleBase" id="RU004057"/>
    </source>
</evidence>
<dbReference type="InterPro" id="IPR050790">
    <property type="entry name" value="ExbB/TolQ_transport"/>
</dbReference>
<dbReference type="PANTHER" id="PTHR30625">
    <property type="entry name" value="PROTEIN TOLQ"/>
    <property type="match status" value="1"/>
</dbReference>
<feature type="domain" description="MotA/TolQ/ExbB proton channel" evidence="8">
    <location>
        <begin position="68"/>
        <end position="188"/>
    </location>
</feature>
<name>A0ABS7TFK0_9GAMM</name>
<feature type="transmembrane region" description="Helical" evidence="7">
    <location>
        <begin position="151"/>
        <end position="172"/>
    </location>
</feature>
<accession>A0ABS7TFK0</accession>
<sequence length="215" mass="23361">MLELIKAGGWPMIPLLLLTVVALAIVVERFWSLRRERILPPGLGEEVRIWVAKGKPLEQAHIDSLRSNSPLGALLAAQLDVRQRGREVMRERVEDVGRHLVHRMERFLNSLGTIAAAGPLLGLFGTVVGMIQMFLGILDHGIGDANQLAGGIGKALVCTATGMIVAIPALAFHRYFRGRIASYIVEMEHEAMRLGDVLEGSASTATASGNARKKQ</sequence>
<reference evidence="9" key="1">
    <citation type="submission" date="2021-09" db="EMBL/GenBank/DDBJ databases">
        <authorList>
            <person name="Wu T."/>
            <person name="Guo S.Z."/>
        </authorList>
    </citation>
    <scope>NUCLEOTIDE SEQUENCE</scope>
    <source>
        <strain evidence="9">RSS-23</strain>
    </source>
</reference>
<evidence type="ECO:0000313" key="10">
    <source>
        <dbReference type="Proteomes" id="UP001430290"/>
    </source>
</evidence>
<comment type="caution">
    <text evidence="9">The sequence shown here is derived from an EMBL/GenBank/DDBJ whole genome shotgun (WGS) entry which is preliminary data.</text>
</comment>
<dbReference type="EMBL" id="JAIQDJ010000005">
    <property type="protein sequence ID" value="MBZ4186608.1"/>
    <property type="molecule type" value="Genomic_DNA"/>
</dbReference>
<evidence type="ECO:0000313" key="9">
    <source>
        <dbReference type="EMBL" id="MBZ4186608.1"/>
    </source>
</evidence>
<proteinExistence type="inferred from homology"/>
<evidence type="ECO:0000256" key="7">
    <source>
        <dbReference type="SAM" id="Phobius"/>
    </source>
</evidence>
<comment type="subcellular location">
    <subcellularLocation>
        <location evidence="1">Cell membrane</location>
        <topology evidence="1">Multi-pass membrane protein</topology>
    </subcellularLocation>
    <subcellularLocation>
        <location evidence="6">Membrane</location>
        <topology evidence="6">Multi-pass membrane protein</topology>
    </subcellularLocation>
</comment>
<keyword evidence="4 7" id="KW-1133">Transmembrane helix</keyword>
<keyword evidence="3 7" id="KW-0812">Transmembrane</keyword>
<evidence type="ECO:0000256" key="1">
    <source>
        <dbReference type="ARBA" id="ARBA00004651"/>
    </source>
</evidence>
<keyword evidence="5 7" id="KW-0472">Membrane</keyword>
<dbReference type="InterPro" id="IPR002898">
    <property type="entry name" value="MotA_ExbB_proton_chnl"/>
</dbReference>
<dbReference type="PANTHER" id="PTHR30625:SF11">
    <property type="entry name" value="MOTA_TOLQ_EXBB PROTON CHANNEL DOMAIN-CONTAINING PROTEIN"/>
    <property type="match status" value="1"/>
</dbReference>
<evidence type="ECO:0000256" key="3">
    <source>
        <dbReference type="ARBA" id="ARBA00022692"/>
    </source>
</evidence>
<dbReference type="Pfam" id="PF01618">
    <property type="entry name" value="MotA_ExbB"/>
    <property type="match status" value="1"/>
</dbReference>
<organism evidence="9 10">
    <name type="scientific">Thermomonas beijingensis</name>
    <dbReference type="NCBI Taxonomy" id="2872701"/>
    <lineage>
        <taxon>Bacteria</taxon>
        <taxon>Pseudomonadati</taxon>
        <taxon>Pseudomonadota</taxon>
        <taxon>Gammaproteobacteria</taxon>
        <taxon>Lysobacterales</taxon>
        <taxon>Lysobacteraceae</taxon>
        <taxon>Thermomonas</taxon>
    </lineage>
</organism>
<feature type="transmembrane region" description="Helical" evidence="7">
    <location>
        <begin position="107"/>
        <end position="131"/>
    </location>
</feature>
<keyword evidence="6" id="KW-0653">Protein transport</keyword>
<evidence type="ECO:0000259" key="8">
    <source>
        <dbReference type="Pfam" id="PF01618"/>
    </source>
</evidence>
<dbReference type="Proteomes" id="UP001430290">
    <property type="component" value="Unassembled WGS sequence"/>
</dbReference>
<keyword evidence="2" id="KW-1003">Cell membrane</keyword>
<evidence type="ECO:0000256" key="4">
    <source>
        <dbReference type="ARBA" id="ARBA00022989"/>
    </source>
</evidence>
<protein>
    <submittedName>
        <fullName evidence="9">MotA/TolQ/ExbB proton channel family protein</fullName>
    </submittedName>
</protein>
<comment type="similarity">
    <text evidence="6">Belongs to the exbB/tolQ family.</text>
</comment>
<feature type="transmembrane region" description="Helical" evidence="7">
    <location>
        <begin position="12"/>
        <end position="31"/>
    </location>
</feature>
<evidence type="ECO:0000256" key="5">
    <source>
        <dbReference type="ARBA" id="ARBA00023136"/>
    </source>
</evidence>
<keyword evidence="10" id="KW-1185">Reference proteome</keyword>
<evidence type="ECO:0000256" key="2">
    <source>
        <dbReference type="ARBA" id="ARBA00022475"/>
    </source>
</evidence>
<keyword evidence="6" id="KW-0813">Transport</keyword>